<evidence type="ECO:0000256" key="1">
    <source>
        <dbReference type="SAM" id="MobiDB-lite"/>
    </source>
</evidence>
<name>A0A7R9FNE9_9CRUS</name>
<dbReference type="AlphaFoldDB" id="A0A7R9FNE9"/>
<evidence type="ECO:0000313" key="3">
    <source>
        <dbReference type="Proteomes" id="UP000677054"/>
    </source>
</evidence>
<sequence>MMVWGYDRRHDPRSLGQGSHLNIRYKTALASREIRLWGDNISKYVKNSGLMIRLSVPMNTDALTLHSTIPMMNDCSPATEHAGLNLSSSMQLQHPAAVRHDHSDQDSFCWIKQADKPPLGIGDFLIGFFDVIFDVNWQDPHRYSIENVLQIQDEIVIVETKLAREKILLRIILVSPQQMGSPAEMTSVYKRLSALWITMPNNLEGFPGKLLSFCGQAGFASEQQPETEQKQNDPGNTIADSNKMNDPLKTTSAQKPPQSNFSLSGIPMASVSIASTEFPERTLMNVQHSPSQEQRMASHSESSDGRPALSVSAGGFVNSPLAQRNIMEAIHFRTNQQQEIPQPGKFSSSDTGPTYFAPQMNTLNADWAQQQMGFGSKLQQPPNTSVPRNVYMPSQNQGYYSSMPQYQQFQMSSPLSSQQQASFPSGNTRLPHPYSQESFPNIQMENAYLPQGPPQFIYGRGYSNDQGQLDPQKLWSHQMKYPGQSNVPMTGSSPSIFVGPSGQNLQYNRIMAQQLQQQQREMRPMQTHPEMPNFNSAGSMWSSNPYQQLTQSQSHNFPQRVDFMSNQSLQNTDQQMVFSGISLPGNFSSNQGPYSPYQGPRAQGGGQVNAPREWDMSHGNQTMTQADEGMRRVLSQFMNLVRANTSGGPQNVDALLKLVKDAKNGNHDNGTAVQEEEQELTLAEKMKEKCKKIDGFVWQLRRKKVMEDEKNRLAKYDIGKRRSDGGAGKVLMLVGATGADRIRLTQWLHVVKKKP</sequence>
<protein>
    <submittedName>
        <fullName evidence="2">Uncharacterized protein</fullName>
    </submittedName>
</protein>
<dbReference type="Proteomes" id="UP000677054">
    <property type="component" value="Unassembled WGS sequence"/>
</dbReference>
<dbReference type="EMBL" id="CAJPEV010002349">
    <property type="protein sequence ID" value="CAG0896612.1"/>
    <property type="molecule type" value="Genomic_DNA"/>
</dbReference>
<accession>A0A7R9FNE9</accession>
<feature type="compositionally biased region" description="Polar residues" evidence="1">
    <location>
        <begin position="221"/>
        <end position="263"/>
    </location>
</feature>
<dbReference type="EMBL" id="LR901866">
    <property type="protein sequence ID" value="CAD7249544.1"/>
    <property type="molecule type" value="Genomic_DNA"/>
</dbReference>
<keyword evidence="3" id="KW-1185">Reference proteome</keyword>
<reference evidence="2" key="1">
    <citation type="submission" date="2020-11" db="EMBL/GenBank/DDBJ databases">
        <authorList>
            <person name="Tran Van P."/>
        </authorList>
    </citation>
    <scope>NUCLEOTIDE SEQUENCE</scope>
</reference>
<proteinExistence type="predicted"/>
<evidence type="ECO:0000313" key="2">
    <source>
        <dbReference type="EMBL" id="CAD7249544.1"/>
    </source>
</evidence>
<organism evidence="2">
    <name type="scientific">Darwinula stevensoni</name>
    <dbReference type="NCBI Taxonomy" id="69355"/>
    <lineage>
        <taxon>Eukaryota</taxon>
        <taxon>Metazoa</taxon>
        <taxon>Ecdysozoa</taxon>
        <taxon>Arthropoda</taxon>
        <taxon>Crustacea</taxon>
        <taxon>Oligostraca</taxon>
        <taxon>Ostracoda</taxon>
        <taxon>Podocopa</taxon>
        <taxon>Podocopida</taxon>
        <taxon>Darwinulocopina</taxon>
        <taxon>Darwinuloidea</taxon>
        <taxon>Darwinulidae</taxon>
        <taxon>Darwinula</taxon>
    </lineage>
</organism>
<feature type="region of interest" description="Disordered" evidence="1">
    <location>
        <begin position="287"/>
        <end position="309"/>
    </location>
</feature>
<feature type="region of interest" description="Disordered" evidence="1">
    <location>
        <begin position="221"/>
        <end position="264"/>
    </location>
</feature>
<gene>
    <name evidence="2" type="ORF">DSTB1V02_LOCUS9334</name>
</gene>